<protein>
    <submittedName>
        <fullName evidence="2">Flavin reductase family protein</fullName>
    </submittedName>
</protein>
<dbReference type="Pfam" id="PF01613">
    <property type="entry name" value="Flavin_Reduct"/>
    <property type="match status" value="1"/>
</dbReference>
<evidence type="ECO:0000259" key="1">
    <source>
        <dbReference type="SMART" id="SM00903"/>
    </source>
</evidence>
<dbReference type="SUPFAM" id="SSF50475">
    <property type="entry name" value="FMN-binding split barrel"/>
    <property type="match status" value="1"/>
</dbReference>
<dbReference type="SMART" id="SM00903">
    <property type="entry name" value="Flavin_Reduct"/>
    <property type="match status" value="1"/>
</dbReference>
<dbReference type="RefSeq" id="WP_250056423.1">
    <property type="nucleotide sequence ID" value="NZ_JAMJPH010000029.1"/>
</dbReference>
<dbReference type="EMBL" id="JAMOIL010000021">
    <property type="protein sequence ID" value="MCM0621653.1"/>
    <property type="molecule type" value="Genomic_DNA"/>
</dbReference>
<dbReference type="AlphaFoldDB" id="A0A9X2IG48"/>
<dbReference type="Gene3D" id="2.30.110.10">
    <property type="entry name" value="Electron Transport, Fmn-binding Protein, Chain A"/>
    <property type="match status" value="1"/>
</dbReference>
<dbReference type="InterPro" id="IPR002563">
    <property type="entry name" value="Flavin_Rdtase-like_dom"/>
</dbReference>
<evidence type="ECO:0000313" key="3">
    <source>
        <dbReference type="Proteomes" id="UP001139485"/>
    </source>
</evidence>
<accession>A0A9X2IG48</accession>
<evidence type="ECO:0000313" key="2">
    <source>
        <dbReference type="EMBL" id="MCM0621653.1"/>
    </source>
</evidence>
<feature type="domain" description="Flavin reductase like" evidence="1">
    <location>
        <begin position="20"/>
        <end position="171"/>
    </location>
</feature>
<dbReference type="Proteomes" id="UP001139485">
    <property type="component" value="Unassembled WGS sequence"/>
</dbReference>
<organism evidence="2 3">
    <name type="scientific">Nocardioides bruguierae</name>
    <dbReference type="NCBI Taxonomy" id="2945102"/>
    <lineage>
        <taxon>Bacteria</taxon>
        <taxon>Bacillati</taxon>
        <taxon>Actinomycetota</taxon>
        <taxon>Actinomycetes</taxon>
        <taxon>Propionibacteriales</taxon>
        <taxon>Nocardioidaceae</taxon>
        <taxon>Nocardioides</taxon>
    </lineage>
</organism>
<dbReference type="GO" id="GO:0016646">
    <property type="term" value="F:oxidoreductase activity, acting on the CH-NH group of donors, NAD or NADP as acceptor"/>
    <property type="evidence" value="ECO:0007669"/>
    <property type="project" value="UniProtKB-ARBA"/>
</dbReference>
<gene>
    <name evidence="2" type="ORF">M8330_15270</name>
</gene>
<dbReference type="InterPro" id="IPR012349">
    <property type="entry name" value="Split_barrel_FMN-bd"/>
</dbReference>
<dbReference type="GO" id="GO:0010181">
    <property type="term" value="F:FMN binding"/>
    <property type="evidence" value="ECO:0007669"/>
    <property type="project" value="InterPro"/>
</dbReference>
<reference evidence="2" key="1">
    <citation type="submission" date="2022-05" db="EMBL/GenBank/DDBJ databases">
        <authorList>
            <person name="Tuo L."/>
        </authorList>
    </citation>
    <scope>NUCLEOTIDE SEQUENCE</scope>
    <source>
        <strain evidence="2">BSK12Z-4</strain>
    </source>
</reference>
<sequence length="176" mass="19074">MTIHSTHPFATDDDPVRRFRGRLGGSVSLWCAGDGATRAGLTVTSLLLAHGEPPRLLALLDPDADLTEELRETGTAAVSLLSWRDRMLAEVFAGLAPSPGGPFRAATFTDTAWGPRPADAAAWAGVRLESEREVGWSAEVTCVLEHAEVGEERHDAADDQPLAHRRGRYLRWPEPS</sequence>
<name>A0A9X2IG48_9ACTN</name>
<keyword evidence="3" id="KW-1185">Reference proteome</keyword>
<proteinExistence type="predicted"/>
<comment type="caution">
    <text evidence="2">The sequence shown here is derived from an EMBL/GenBank/DDBJ whole genome shotgun (WGS) entry which is preliminary data.</text>
</comment>